<feature type="compositionally biased region" description="Basic residues" evidence="1">
    <location>
        <begin position="118"/>
        <end position="128"/>
    </location>
</feature>
<evidence type="ECO:0000256" key="1">
    <source>
        <dbReference type="SAM" id="MobiDB-lite"/>
    </source>
</evidence>
<accession>A0A4Y7R686</accession>
<reference evidence="2 3" key="1">
    <citation type="journal article" date="2019" name="Nat. Ecol. Evol.">
        <title>Megaphylogeny resolves global patterns of mushroom evolution.</title>
        <authorList>
            <person name="Varga T."/>
            <person name="Krizsan K."/>
            <person name="Foldi C."/>
            <person name="Dima B."/>
            <person name="Sanchez-Garcia M."/>
            <person name="Sanchez-Ramirez S."/>
            <person name="Szollosi G.J."/>
            <person name="Szarkandi J.G."/>
            <person name="Papp V."/>
            <person name="Albert L."/>
            <person name="Andreopoulos W."/>
            <person name="Angelini C."/>
            <person name="Antonin V."/>
            <person name="Barry K.W."/>
            <person name="Bougher N.L."/>
            <person name="Buchanan P."/>
            <person name="Buyck B."/>
            <person name="Bense V."/>
            <person name="Catcheside P."/>
            <person name="Chovatia M."/>
            <person name="Cooper J."/>
            <person name="Damon W."/>
            <person name="Desjardin D."/>
            <person name="Finy P."/>
            <person name="Geml J."/>
            <person name="Haridas S."/>
            <person name="Hughes K."/>
            <person name="Justo A."/>
            <person name="Karasinski D."/>
            <person name="Kautmanova I."/>
            <person name="Kiss B."/>
            <person name="Kocsube S."/>
            <person name="Kotiranta H."/>
            <person name="LaButti K.M."/>
            <person name="Lechner B.E."/>
            <person name="Liimatainen K."/>
            <person name="Lipzen A."/>
            <person name="Lukacs Z."/>
            <person name="Mihaltcheva S."/>
            <person name="Morgado L.N."/>
            <person name="Niskanen T."/>
            <person name="Noordeloos M.E."/>
            <person name="Ohm R.A."/>
            <person name="Ortiz-Santana B."/>
            <person name="Ovrebo C."/>
            <person name="Racz N."/>
            <person name="Riley R."/>
            <person name="Savchenko A."/>
            <person name="Shiryaev A."/>
            <person name="Soop K."/>
            <person name="Spirin V."/>
            <person name="Szebenyi C."/>
            <person name="Tomsovsky M."/>
            <person name="Tulloss R.E."/>
            <person name="Uehling J."/>
            <person name="Grigoriev I.V."/>
            <person name="Vagvolgyi C."/>
            <person name="Papp T."/>
            <person name="Martin F.M."/>
            <person name="Miettinen O."/>
            <person name="Hibbett D.S."/>
            <person name="Nagy L.G."/>
        </authorList>
    </citation>
    <scope>NUCLEOTIDE SEQUENCE [LARGE SCALE GENOMIC DNA]</scope>
    <source>
        <strain evidence="2 3">FP101781</strain>
    </source>
</reference>
<comment type="caution">
    <text evidence="2">The sequence shown here is derived from an EMBL/GenBank/DDBJ whole genome shotgun (WGS) entry which is preliminary data.</text>
</comment>
<proteinExistence type="predicted"/>
<dbReference type="AlphaFoldDB" id="A0A4Y7R686"/>
<feature type="compositionally biased region" description="Polar residues" evidence="1">
    <location>
        <begin position="42"/>
        <end position="62"/>
    </location>
</feature>
<dbReference type="Proteomes" id="UP000298030">
    <property type="component" value="Unassembled WGS sequence"/>
</dbReference>
<feature type="compositionally biased region" description="Polar residues" evidence="1">
    <location>
        <begin position="69"/>
        <end position="79"/>
    </location>
</feature>
<evidence type="ECO:0000313" key="2">
    <source>
        <dbReference type="EMBL" id="TEB04474.1"/>
    </source>
</evidence>
<feature type="compositionally biased region" description="Basic and acidic residues" evidence="1">
    <location>
        <begin position="1"/>
        <end position="21"/>
    </location>
</feature>
<feature type="region of interest" description="Disordered" evidence="1">
    <location>
        <begin position="113"/>
        <end position="173"/>
    </location>
</feature>
<sequence>MLRIAESRMRRRELRDEEDGRTVVPGGPREIQPRRPHRHGVSASSYPDSGNQFDMSDCTQRPRSYAPSRGTSQPRTSRQSYRRWICPQMPPERISTALALRLLDLRGLATPHPSRISTLRRRGSRRLRSWNPSCREPHSDAKQDELDADADGHEPATSERNKALGEAAPKASI</sequence>
<name>A0A4Y7R686_COPMI</name>
<evidence type="ECO:0000313" key="3">
    <source>
        <dbReference type="Proteomes" id="UP000298030"/>
    </source>
</evidence>
<dbReference type="EMBL" id="QPFP01000637">
    <property type="protein sequence ID" value="TEB04474.1"/>
    <property type="molecule type" value="Genomic_DNA"/>
</dbReference>
<keyword evidence="3" id="KW-1185">Reference proteome</keyword>
<feature type="compositionally biased region" description="Basic and acidic residues" evidence="1">
    <location>
        <begin position="135"/>
        <end position="163"/>
    </location>
</feature>
<organism evidence="2 3">
    <name type="scientific">Coprinellus micaceus</name>
    <name type="common">Glistening ink-cap mushroom</name>
    <name type="synonym">Coprinus micaceus</name>
    <dbReference type="NCBI Taxonomy" id="71717"/>
    <lineage>
        <taxon>Eukaryota</taxon>
        <taxon>Fungi</taxon>
        <taxon>Dikarya</taxon>
        <taxon>Basidiomycota</taxon>
        <taxon>Agaricomycotina</taxon>
        <taxon>Agaricomycetes</taxon>
        <taxon>Agaricomycetidae</taxon>
        <taxon>Agaricales</taxon>
        <taxon>Agaricineae</taxon>
        <taxon>Psathyrellaceae</taxon>
        <taxon>Coprinellus</taxon>
    </lineage>
</organism>
<protein>
    <submittedName>
        <fullName evidence="2">Uncharacterized protein</fullName>
    </submittedName>
</protein>
<gene>
    <name evidence="2" type="ORF">FA13DRAFT_1290843</name>
</gene>
<feature type="region of interest" description="Disordered" evidence="1">
    <location>
        <begin position="1"/>
        <end position="85"/>
    </location>
</feature>